<dbReference type="InterPro" id="IPR015495">
    <property type="entry name" value="Myb_TF_plants"/>
</dbReference>
<dbReference type="OrthoDB" id="2143914at2759"/>
<dbReference type="SUPFAM" id="SSF46689">
    <property type="entry name" value="Homeodomain-like"/>
    <property type="match status" value="1"/>
</dbReference>
<dbReference type="InterPro" id="IPR017930">
    <property type="entry name" value="Myb_dom"/>
</dbReference>
<evidence type="ECO:0000256" key="4">
    <source>
        <dbReference type="ARBA" id="ARBA00023242"/>
    </source>
</evidence>
<feature type="domain" description="Myb-like" evidence="5">
    <location>
        <begin position="9"/>
        <end position="61"/>
    </location>
</feature>
<evidence type="ECO:0000259" key="6">
    <source>
        <dbReference type="PROSITE" id="PS51294"/>
    </source>
</evidence>
<reference evidence="7 8" key="1">
    <citation type="journal article" date="2014" name="PLoS ONE">
        <title>Global Analysis of Gene Expression Profiles in Physic Nut (Jatropha curcas L.) Seedlings Exposed to Salt Stress.</title>
        <authorList>
            <person name="Zhang L."/>
            <person name="Zhang C."/>
            <person name="Wu P."/>
            <person name="Chen Y."/>
            <person name="Li M."/>
            <person name="Jiang H."/>
            <person name="Wu G."/>
        </authorList>
    </citation>
    <scope>NUCLEOTIDE SEQUENCE [LARGE SCALE GENOMIC DNA]</scope>
    <source>
        <strain evidence="8">cv. GZQX0401</strain>
        <tissue evidence="7">Young leaves</tissue>
    </source>
</reference>
<evidence type="ECO:0000256" key="2">
    <source>
        <dbReference type="ARBA" id="ARBA00022737"/>
    </source>
</evidence>
<dbReference type="SMART" id="SM00717">
    <property type="entry name" value="SANT"/>
    <property type="match status" value="2"/>
</dbReference>
<dbReference type="FunFam" id="1.10.10.60:FF:000001">
    <property type="entry name" value="MYB-related transcription factor"/>
    <property type="match status" value="1"/>
</dbReference>
<sequence>MGRCPHFPKEGLNRGSWTAEEDHVLREYVRIHGEGKWAKVAKATGLKRCGKSCRLRWLNYLRPNIKRGNITEDEEDLIIRLHNLLGNRWSLIAGRLPGRTDNEIKNYWNSTLKKKIDKKQHKKKIVNADIAVKTTISSHESPQVKNVIEESDPSDDGLLPSTCDWEMMTVDINGEQINLSDFLQTEDFSNIILPATHEGEADFFSEAILKDWTGKELFPLDP</sequence>
<dbReference type="InterPro" id="IPR001005">
    <property type="entry name" value="SANT/Myb"/>
</dbReference>
<dbReference type="Pfam" id="PF00249">
    <property type="entry name" value="Myb_DNA-binding"/>
    <property type="match status" value="2"/>
</dbReference>
<dbReference type="GO" id="GO:0003677">
    <property type="term" value="F:DNA binding"/>
    <property type="evidence" value="ECO:0007669"/>
    <property type="project" value="UniProtKB-KW"/>
</dbReference>
<dbReference type="InterPro" id="IPR009057">
    <property type="entry name" value="Homeodomain-like_sf"/>
</dbReference>
<dbReference type="Gene3D" id="1.10.10.60">
    <property type="entry name" value="Homeodomain-like"/>
    <property type="match status" value="2"/>
</dbReference>
<dbReference type="Proteomes" id="UP000027138">
    <property type="component" value="Unassembled WGS sequence"/>
</dbReference>
<evidence type="ECO:0000313" key="7">
    <source>
        <dbReference type="EMBL" id="KDP34036.1"/>
    </source>
</evidence>
<accession>A0A067KCT3</accession>
<dbReference type="CDD" id="cd00167">
    <property type="entry name" value="SANT"/>
    <property type="match status" value="2"/>
</dbReference>
<keyword evidence="8" id="KW-1185">Reference proteome</keyword>
<gene>
    <name evidence="7" type="ORF">JCGZ_07607</name>
</gene>
<keyword evidence="2" id="KW-0677">Repeat</keyword>
<dbReference type="PANTHER" id="PTHR47999:SF96">
    <property type="entry name" value="TRANSCRIPTION REPRESSOR MYB6-LIKE"/>
    <property type="match status" value="1"/>
</dbReference>
<dbReference type="PROSITE" id="PS50090">
    <property type="entry name" value="MYB_LIKE"/>
    <property type="match status" value="2"/>
</dbReference>
<dbReference type="EMBL" id="KK914539">
    <property type="protein sequence ID" value="KDP34036.1"/>
    <property type="molecule type" value="Genomic_DNA"/>
</dbReference>
<keyword evidence="4" id="KW-0539">Nucleus</keyword>
<feature type="domain" description="Myb-like" evidence="5">
    <location>
        <begin position="62"/>
        <end position="112"/>
    </location>
</feature>
<dbReference type="PANTHER" id="PTHR47999">
    <property type="entry name" value="TRANSCRIPTION FACTOR MYB8-RELATED-RELATED"/>
    <property type="match status" value="1"/>
</dbReference>
<evidence type="ECO:0008006" key="9">
    <source>
        <dbReference type="Google" id="ProtNLM"/>
    </source>
</evidence>
<feature type="domain" description="HTH myb-type" evidence="6">
    <location>
        <begin position="9"/>
        <end position="65"/>
    </location>
</feature>
<dbReference type="GO" id="GO:0005634">
    <property type="term" value="C:nucleus"/>
    <property type="evidence" value="ECO:0007669"/>
    <property type="project" value="UniProtKB-SubCell"/>
</dbReference>
<dbReference type="PROSITE" id="PS51294">
    <property type="entry name" value="HTH_MYB"/>
    <property type="match status" value="2"/>
</dbReference>
<dbReference type="AlphaFoldDB" id="A0A067KCT3"/>
<evidence type="ECO:0000256" key="1">
    <source>
        <dbReference type="ARBA" id="ARBA00004123"/>
    </source>
</evidence>
<feature type="domain" description="HTH myb-type" evidence="6">
    <location>
        <begin position="66"/>
        <end position="116"/>
    </location>
</feature>
<comment type="subcellular location">
    <subcellularLocation>
        <location evidence="1">Nucleus</location>
    </subcellularLocation>
</comment>
<protein>
    <recommendedName>
        <fullName evidence="9">MYB family protein</fullName>
    </recommendedName>
</protein>
<name>A0A067KCT3_JATCU</name>
<evidence type="ECO:0000259" key="5">
    <source>
        <dbReference type="PROSITE" id="PS50090"/>
    </source>
</evidence>
<proteinExistence type="predicted"/>
<keyword evidence="3" id="KW-0238">DNA-binding</keyword>
<evidence type="ECO:0000256" key="3">
    <source>
        <dbReference type="ARBA" id="ARBA00023125"/>
    </source>
</evidence>
<evidence type="ECO:0000313" key="8">
    <source>
        <dbReference type="Proteomes" id="UP000027138"/>
    </source>
</evidence>
<organism evidence="7 8">
    <name type="scientific">Jatropha curcas</name>
    <name type="common">Barbados nut</name>
    <dbReference type="NCBI Taxonomy" id="180498"/>
    <lineage>
        <taxon>Eukaryota</taxon>
        <taxon>Viridiplantae</taxon>
        <taxon>Streptophyta</taxon>
        <taxon>Embryophyta</taxon>
        <taxon>Tracheophyta</taxon>
        <taxon>Spermatophyta</taxon>
        <taxon>Magnoliopsida</taxon>
        <taxon>eudicotyledons</taxon>
        <taxon>Gunneridae</taxon>
        <taxon>Pentapetalae</taxon>
        <taxon>rosids</taxon>
        <taxon>fabids</taxon>
        <taxon>Malpighiales</taxon>
        <taxon>Euphorbiaceae</taxon>
        <taxon>Crotonoideae</taxon>
        <taxon>Jatropheae</taxon>
        <taxon>Jatropha</taxon>
    </lineage>
</organism>